<organism evidence="8 9">
    <name type="scientific">Massariosphaeria phaeospora</name>
    <dbReference type="NCBI Taxonomy" id="100035"/>
    <lineage>
        <taxon>Eukaryota</taxon>
        <taxon>Fungi</taxon>
        <taxon>Dikarya</taxon>
        <taxon>Ascomycota</taxon>
        <taxon>Pezizomycotina</taxon>
        <taxon>Dothideomycetes</taxon>
        <taxon>Pleosporomycetidae</taxon>
        <taxon>Pleosporales</taxon>
        <taxon>Pleosporales incertae sedis</taxon>
        <taxon>Massariosphaeria</taxon>
    </lineage>
</organism>
<feature type="non-terminal residue" evidence="8">
    <location>
        <position position="1"/>
    </location>
</feature>
<dbReference type="PANTHER" id="PTHR33048">
    <property type="entry name" value="PTH11-LIKE INTEGRAL MEMBRANE PROTEIN (AFU_ORTHOLOGUE AFUA_5G11245)"/>
    <property type="match status" value="1"/>
</dbReference>
<dbReference type="Pfam" id="PF20684">
    <property type="entry name" value="Fung_rhodopsin"/>
    <property type="match status" value="1"/>
</dbReference>
<comment type="subcellular location">
    <subcellularLocation>
        <location evidence="1">Membrane</location>
        <topology evidence="1">Multi-pass membrane protein</topology>
    </subcellularLocation>
</comment>
<feature type="transmembrane region" description="Helical" evidence="6">
    <location>
        <begin position="80"/>
        <end position="104"/>
    </location>
</feature>
<evidence type="ECO:0000256" key="2">
    <source>
        <dbReference type="ARBA" id="ARBA00022692"/>
    </source>
</evidence>
<dbReference type="InterPro" id="IPR049326">
    <property type="entry name" value="Rhodopsin_dom_fungi"/>
</dbReference>
<proteinExistence type="inferred from homology"/>
<reference evidence="8 9" key="1">
    <citation type="submission" date="2020-01" db="EMBL/GenBank/DDBJ databases">
        <authorList>
            <consortium name="DOE Joint Genome Institute"/>
            <person name="Haridas S."/>
            <person name="Albert R."/>
            <person name="Binder M."/>
            <person name="Bloem J."/>
            <person name="Labutti K."/>
            <person name="Salamov A."/>
            <person name="Andreopoulos B."/>
            <person name="Baker S.E."/>
            <person name="Barry K."/>
            <person name="Bills G."/>
            <person name="Bluhm B.H."/>
            <person name="Cannon C."/>
            <person name="Castanera R."/>
            <person name="Culley D.E."/>
            <person name="Daum C."/>
            <person name="Ezra D."/>
            <person name="Gonzalez J.B."/>
            <person name="Henrissat B."/>
            <person name="Kuo A."/>
            <person name="Liang C."/>
            <person name="Lipzen A."/>
            <person name="Lutzoni F."/>
            <person name="Magnuson J."/>
            <person name="Mondo S."/>
            <person name="Nolan M."/>
            <person name="Ohm R."/>
            <person name="Pangilinan J."/>
            <person name="Park H.-J.H."/>
            <person name="Ramirez L."/>
            <person name="Alfaro M."/>
            <person name="Sun H."/>
            <person name="Tritt A."/>
            <person name="Yoshinaga Y."/>
            <person name="Zwiers L.-H.L."/>
            <person name="Turgeon B.G."/>
            <person name="Goodwin S.B."/>
            <person name="Spatafora J.W."/>
            <person name="Crous P.W."/>
            <person name="Grigoriev I.V."/>
        </authorList>
    </citation>
    <scope>NUCLEOTIDE SEQUENCE [LARGE SCALE GENOMIC DNA]</scope>
    <source>
        <strain evidence="8 9">CBS 611.86</strain>
    </source>
</reference>
<keyword evidence="4 6" id="KW-0472">Membrane</keyword>
<evidence type="ECO:0000256" key="3">
    <source>
        <dbReference type="ARBA" id="ARBA00022989"/>
    </source>
</evidence>
<feature type="transmembrane region" description="Helical" evidence="6">
    <location>
        <begin position="234"/>
        <end position="253"/>
    </location>
</feature>
<feature type="non-terminal residue" evidence="8">
    <location>
        <position position="261"/>
    </location>
</feature>
<dbReference type="OrthoDB" id="444631at2759"/>
<comment type="similarity">
    <text evidence="5">Belongs to the SAT4 family.</text>
</comment>
<dbReference type="GO" id="GO:0016020">
    <property type="term" value="C:membrane"/>
    <property type="evidence" value="ECO:0007669"/>
    <property type="project" value="UniProtKB-SubCell"/>
</dbReference>
<keyword evidence="2 6" id="KW-0812">Transmembrane</keyword>
<dbReference type="AlphaFoldDB" id="A0A7C8IGS5"/>
<accession>A0A7C8IGS5</accession>
<evidence type="ECO:0000256" key="4">
    <source>
        <dbReference type="ARBA" id="ARBA00023136"/>
    </source>
</evidence>
<feature type="transmembrane region" description="Helical" evidence="6">
    <location>
        <begin position="6"/>
        <end position="26"/>
    </location>
</feature>
<dbReference type="EMBL" id="JAADJZ010000002">
    <property type="protein sequence ID" value="KAF2877246.1"/>
    <property type="molecule type" value="Genomic_DNA"/>
</dbReference>
<evidence type="ECO:0000256" key="1">
    <source>
        <dbReference type="ARBA" id="ARBA00004141"/>
    </source>
</evidence>
<comment type="caution">
    <text evidence="8">The sequence shown here is derived from an EMBL/GenBank/DDBJ whole genome shotgun (WGS) entry which is preliminary data.</text>
</comment>
<evidence type="ECO:0000256" key="5">
    <source>
        <dbReference type="ARBA" id="ARBA00038359"/>
    </source>
</evidence>
<sequence>RAIQTASVISLFAVLGSAFVALRLWTRFMIIRSPGWEDWVLISSWVCSVATVITIGMQIGFGLGSPGATLTGEQLTNISIGIYVSISTYCASIGLTKIAILVQYQRVFPTRKFQIWCWSFIAIIVAYTMASVLACIFVCWPVQKYWKPEIEGKCINTFASWFANAAINIVTDFMIIILPMPVVRNLQLAKRQKMLLLGVFAFGIIVCIISIVRLNSLRVITQSRDPAYDNTPVATFSIVEINVALICACLPTLRPLLSQWI</sequence>
<keyword evidence="3 6" id="KW-1133">Transmembrane helix</keyword>
<evidence type="ECO:0000256" key="6">
    <source>
        <dbReference type="SAM" id="Phobius"/>
    </source>
</evidence>
<feature type="domain" description="Rhodopsin" evidence="7">
    <location>
        <begin position="22"/>
        <end position="258"/>
    </location>
</feature>
<gene>
    <name evidence="8" type="ORF">BDV95DRAFT_468720</name>
</gene>
<evidence type="ECO:0000313" key="8">
    <source>
        <dbReference type="EMBL" id="KAF2877246.1"/>
    </source>
</evidence>
<feature type="transmembrane region" description="Helical" evidence="6">
    <location>
        <begin position="161"/>
        <end position="183"/>
    </location>
</feature>
<feature type="transmembrane region" description="Helical" evidence="6">
    <location>
        <begin position="38"/>
        <end position="60"/>
    </location>
</feature>
<feature type="transmembrane region" description="Helical" evidence="6">
    <location>
        <begin position="195"/>
        <end position="214"/>
    </location>
</feature>
<evidence type="ECO:0000259" key="7">
    <source>
        <dbReference type="Pfam" id="PF20684"/>
    </source>
</evidence>
<feature type="transmembrane region" description="Helical" evidence="6">
    <location>
        <begin position="116"/>
        <end position="141"/>
    </location>
</feature>
<keyword evidence="9" id="KW-1185">Reference proteome</keyword>
<dbReference type="InterPro" id="IPR052337">
    <property type="entry name" value="SAT4-like"/>
</dbReference>
<name>A0A7C8IGS5_9PLEO</name>
<dbReference type="PANTHER" id="PTHR33048:SF132">
    <property type="entry name" value="MEMBRANE PROTEIN, PUTATIVE (AFU_ORTHOLOGUE AFUA_6G07820)-RELATED"/>
    <property type="match status" value="1"/>
</dbReference>
<evidence type="ECO:0000313" key="9">
    <source>
        <dbReference type="Proteomes" id="UP000481861"/>
    </source>
</evidence>
<protein>
    <recommendedName>
        <fullName evidence="7">Rhodopsin domain-containing protein</fullName>
    </recommendedName>
</protein>
<dbReference type="Proteomes" id="UP000481861">
    <property type="component" value="Unassembled WGS sequence"/>
</dbReference>